<feature type="active site" description="Charge relay system" evidence="3">
    <location>
        <position position="138"/>
    </location>
</feature>
<keyword evidence="2" id="KW-0378">Hydrolase</keyword>
<feature type="active site" description="Charge relay system" evidence="3">
    <location>
        <position position="213"/>
    </location>
</feature>
<dbReference type="InterPro" id="IPR036928">
    <property type="entry name" value="AS_sf"/>
</dbReference>
<organism evidence="6 7">
    <name type="scientific">Cadophora malorum</name>
    <dbReference type="NCBI Taxonomy" id="108018"/>
    <lineage>
        <taxon>Eukaryota</taxon>
        <taxon>Fungi</taxon>
        <taxon>Dikarya</taxon>
        <taxon>Ascomycota</taxon>
        <taxon>Pezizomycotina</taxon>
        <taxon>Leotiomycetes</taxon>
        <taxon>Helotiales</taxon>
        <taxon>Ploettnerulaceae</taxon>
        <taxon>Cadophora</taxon>
    </lineage>
</organism>
<dbReference type="EMBL" id="JAFJYH010000105">
    <property type="protein sequence ID" value="KAG4419432.1"/>
    <property type="molecule type" value="Genomic_DNA"/>
</dbReference>
<reference evidence="6" key="1">
    <citation type="submission" date="2021-02" db="EMBL/GenBank/DDBJ databases">
        <title>Genome sequence Cadophora malorum strain M34.</title>
        <authorList>
            <person name="Stefanovic E."/>
            <person name="Vu D."/>
            <person name="Scully C."/>
            <person name="Dijksterhuis J."/>
            <person name="Roader J."/>
            <person name="Houbraken J."/>
        </authorList>
    </citation>
    <scope>NUCLEOTIDE SEQUENCE</scope>
    <source>
        <strain evidence="6">M34</strain>
    </source>
</reference>
<feature type="binding site" evidence="4">
    <location>
        <position position="187"/>
    </location>
    <ligand>
        <name>substrate</name>
    </ligand>
</feature>
<evidence type="ECO:0000313" key="6">
    <source>
        <dbReference type="EMBL" id="KAG4419432.1"/>
    </source>
</evidence>
<keyword evidence="7" id="KW-1185">Reference proteome</keyword>
<evidence type="ECO:0000259" key="5">
    <source>
        <dbReference type="Pfam" id="PF01425"/>
    </source>
</evidence>
<dbReference type="Gene3D" id="3.90.1300.10">
    <property type="entry name" value="Amidase signature (AS) domain"/>
    <property type="match status" value="1"/>
</dbReference>
<evidence type="ECO:0000256" key="3">
    <source>
        <dbReference type="PIRSR" id="PIRSR001221-1"/>
    </source>
</evidence>
<evidence type="ECO:0000256" key="1">
    <source>
        <dbReference type="ARBA" id="ARBA00009199"/>
    </source>
</evidence>
<evidence type="ECO:0000256" key="2">
    <source>
        <dbReference type="ARBA" id="ARBA00022801"/>
    </source>
</evidence>
<dbReference type="Pfam" id="PF01425">
    <property type="entry name" value="Amidase"/>
    <property type="match status" value="1"/>
</dbReference>
<dbReference type="OrthoDB" id="6428749at2759"/>
<protein>
    <recommendedName>
        <fullName evidence="5">Amidase domain-containing protein</fullName>
    </recommendedName>
</protein>
<feature type="binding site" evidence="4">
    <location>
        <position position="213"/>
    </location>
    <ligand>
        <name>substrate</name>
    </ligand>
</feature>
<dbReference type="PANTHER" id="PTHR46072">
    <property type="entry name" value="AMIDASE-RELATED-RELATED"/>
    <property type="match status" value="1"/>
</dbReference>
<evidence type="ECO:0000256" key="4">
    <source>
        <dbReference type="PIRSR" id="PIRSR001221-2"/>
    </source>
</evidence>
<feature type="binding site" evidence="4">
    <location>
        <begin position="234"/>
        <end position="237"/>
    </location>
    <ligand>
        <name>substrate</name>
    </ligand>
</feature>
<sequence>MKSNGVRTWQEICSEKREKRNNAIPLAWRIPNMETSTAKTNLLEVPSLSGILTENEIHITTDYDAVGIVEAIRERLFTAEAVTTAFCKRAAIAQQLTNCLSEIFFEEAIENAQALDKMRLEHPDRPLGPFHGLPISLKDSFKLQGKDSTIGMTYFVDKPAERDSPLITIIKSLGAIVYCKTNVPQTMMTADSDNNVFGRTLNPNNKTLTAGGSTGGEGSLIRLSGSVLGVGTDIAGSIRIPSAANGIYGFKPSSQIIPYAGQQSPVAPGTVGITPSAGPMATSMRSCQYFIKTIVAADPTIFDSSVLNIPWLGNTLSRSRPLRIGLITDDDLHTPSPPMRRALQEAVEKLTTAGQTIVPIRLPNVAENMGLTLDLFTLDGSKFTMNLVESTGEPWVPSVVRQGLTAAPAKSLEDYFRLNHQRNMAIAEFHELWLTNQLDVILTLPAPHTAVPFDQWDVVTYTALYNLYDCPACVIPVGHVSPRDVKDELFRYGEEDKRTYELYTGPEDYAGAPTSIQLVGRKQRDEELANIAVLVDGILNPSGAA</sequence>
<dbReference type="Proteomes" id="UP000664132">
    <property type="component" value="Unassembled WGS sequence"/>
</dbReference>
<proteinExistence type="inferred from homology"/>
<dbReference type="PIRSF" id="PIRSF001221">
    <property type="entry name" value="Amidase_fungi"/>
    <property type="match status" value="1"/>
</dbReference>
<accession>A0A8H7THS6</accession>
<feature type="active site" description="Acyl-ester intermediate" evidence="3">
    <location>
        <position position="237"/>
    </location>
</feature>
<name>A0A8H7THS6_9HELO</name>
<dbReference type="PANTHER" id="PTHR46072:SF3">
    <property type="entry name" value="AMIDASE"/>
    <property type="match status" value="1"/>
</dbReference>
<evidence type="ECO:0000313" key="7">
    <source>
        <dbReference type="Proteomes" id="UP000664132"/>
    </source>
</evidence>
<feature type="domain" description="Amidase" evidence="5">
    <location>
        <begin position="82"/>
        <end position="528"/>
    </location>
</feature>
<gene>
    <name evidence="6" type="ORF">IFR04_007389</name>
</gene>
<comment type="caution">
    <text evidence="6">The sequence shown here is derived from an EMBL/GenBank/DDBJ whole genome shotgun (WGS) entry which is preliminary data.</text>
</comment>
<dbReference type="GO" id="GO:0016787">
    <property type="term" value="F:hydrolase activity"/>
    <property type="evidence" value="ECO:0007669"/>
    <property type="project" value="UniProtKB-KW"/>
</dbReference>
<dbReference type="AlphaFoldDB" id="A0A8H7THS6"/>
<comment type="similarity">
    <text evidence="1">Belongs to the amidase family.</text>
</comment>
<dbReference type="InterPro" id="IPR023631">
    <property type="entry name" value="Amidase_dom"/>
</dbReference>
<dbReference type="SUPFAM" id="SSF75304">
    <property type="entry name" value="Amidase signature (AS) enzymes"/>
    <property type="match status" value="1"/>
</dbReference>